<feature type="domain" description="Serine aminopeptidase S33" evidence="2">
    <location>
        <begin position="147"/>
        <end position="281"/>
    </location>
</feature>
<dbReference type="PANTHER" id="PTHR43265">
    <property type="entry name" value="ESTERASE ESTD"/>
    <property type="match status" value="1"/>
</dbReference>
<evidence type="ECO:0000259" key="2">
    <source>
        <dbReference type="Pfam" id="PF12146"/>
    </source>
</evidence>
<dbReference type="AlphaFoldDB" id="A0A1W2G7D6"/>
<keyword evidence="1" id="KW-0378">Hydrolase</keyword>
<dbReference type="InterPro" id="IPR029058">
    <property type="entry name" value="AB_hydrolase_fold"/>
</dbReference>
<organism evidence="3 4">
    <name type="scientific">Reichenbachiella faecimaris</name>
    <dbReference type="NCBI Taxonomy" id="692418"/>
    <lineage>
        <taxon>Bacteria</taxon>
        <taxon>Pseudomonadati</taxon>
        <taxon>Bacteroidota</taxon>
        <taxon>Cytophagia</taxon>
        <taxon>Cytophagales</taxon>
        <taxon>Reichenbachiellaceae</taxon>
        <taxon>Reichenbachiella</taxon>
    </lineage>
</organism>
<dbReference type="Gene3D" id="3.40.50.1820">
    <property type="entry name" value="alpha/beta hydrolase"/>
    <property type="match status" value="1"/>
</dbReference>
<dbReference type="RefSeq" id="WP_084370930.1">
    <property type="nucleotide sequence ID" value="NZ_FWYF01000001.1"/>
</dbReference>
<reference evidence="3 4" key="1">
    <citation type="submission" date="2017-04" db="EMBL/GenBank/DDBJ databases">
        <authorList>
            <person name="Afonso C.L."/>
            <person name="Miller P.J."/>
            <person name="Scott M.A."/>
            <person name="Spackman E."/>
            <person name="Goraichik I."/>
            <person name="Dimitrov K.M."/>
            <person name="Suarez D.L."/>
            <person name="Swayne D.E."/>
        </authorList>
    </citation>
    <scope>NUCLEOTIDE SEQUENCE [LARGE SCALE GENOMIC DNA]</scope>
    <source>
        <strain evidence="3 4">DSM 26133</strain>
    </source>
</reference>
<dbReference type="SUPFAM" id="SSF53474">
    <property type="entry name" value="alpha/beta-Hydrolases"/>
    <property type="match status" value="1"/>
</dbReference>
<dbReference type="OrthoDB" id="9809549at2"/>
<evidence type="ECO:0000313" key="4">
    <source>
        <dbReference type="Proteomes" id="UP000192472"/>
    </source>
</evidence>
<gene>
    <name evidence="3" type="ORF">SAMN04488029_0601</name>
</gene>
<dbReference type="GO" id="GO:0052689">
    <property type="term" value="F:carboxylic ester hydrolase activity"/>
    <property type="evidence" value="ECO:0007669"/>
    <property type="project" value="TreeGrafter"/>
</dbReference>
<evidence type="ECO:0000256" key="1">
    <source>
        <dbReference type="ARBA" id="ARBA00022801"/>
    </source>
</evidence>
<name>A0A1W2G7D6_REIFA</name>
<sequence length="434" mass="49642">MKPLIILLLGTYCLHAQHLTGRFEGAVSREGSIQLVNFDFYVAEGMQKATYEIPEIGSFDVPIDRIELKNDTLHIKFYYGNFFCFVNEQQEVITGISENWNPKIRLHVKKTATREKPYKKEEISFANGAIQLAGMIYQPTKPLGKTTNYVILVHGSGAQYRSSPYYISLGYRLAKNGIGVLLYDKRGTGHSMGNFENASIETLANDALAALDYLVGRKDFKTGEIGFLGTSQGGWIAPMAANKSKDCDFLILNVGPAVSMFQQDIHRVANTMQADGWKQVAVDSAITYTELYFQYVKDNSKNTYAILDAYWDDIKNKDWVEYVNSPEVKEDIDWWRKNDYDPEMTLKNIKCRTLSLFAEFDPLVPPKENTALMRTYLDDAQVNYEVKIIEGAIHDMNTFQGLKGGQWNWPKAYWEWRKQPEPFLKHILQFINGE</sequence>
<dbReference type="GO" id="GO:0004252">
    <property type="term" value="F:serine-type endopeptidase activity"/>
    <property type="evidence" value="ECO:0007669"/>
    <property type="project" value="InterPro"/>
</dbReference>
<dbReference type="Proteomes" id="UP000192472">
    <property type="component" value="Unassembled WGS sequence"/>
</dbReference>
<accession>A0A1W2G7D6</accession>
<evidence type="ECO:0000313" key="3">
    <source>
        <dbReference type="EMBL" id="SMD32258.1"/>
    </source>
</evidence>
<keyword evidence="4" id="KW-1185">Reference proteome</keyword>
<dbReference type="Pfam" id="PF12146">
    <property type="entry name" value="Hydrolase_4"/>
    <property type="match status" value="1"/>
</dbReference>
<dbReference type="GO" id="GO:0006508">
    <property type="term" value="P:proteolysis"/>
    <property type="evidence" value="ECO:0007669"/>
    <property type="project" value="InterPro"/>
</dbReference>
<proteinExistence type="predicted"/>
<dbReference type="InterPro" id="IPR002471">
    <property type="entry name" value="Pept_S9_AS"/>
</dbReference>
<dbReference type="STRING" id="692418.SAMN04488029_0601"/>
<dbReference type="InterPro" id="IPR022742">
    <property type="entry name" value="Hydrolase_4"/>
</dbReference>
<dbReference type="EMBL" id="FWYF01000001">
    <property type="protein sequence ID" value="SMD32258.1"/>
    <property type="molecule type" value="Genomic_DNA"/>
</dbReference>
<dbReference type="PROSITE" id="PS00708">
    <property type="entry name" value="PRO_ENDOPEP_SER"/>
    <property type="match status" value="1"/>
</dbReference>
<dbReference type="PANTHER" id="PTHR43265:SF1">
    <property type="entry name" value="ESTERASE ESTD"/>
    <property type="match status" value="1"/>
</dbReference>
<protein>
    <submittedName>
        <fullName evidence="3">Pimeloyl-ACP methyl ester carboxylesterase</fullName>
    </submittedName>
</protein>
<dbReference type="InterPro" id="IPR053145">
    <property type="entry name" value="AB_hydrolase_Est10"/>
</dbReference>